<keyword evidence="4 7" id="KW-1133">Transmembrane helix</keyword>
<dbReference type="AlphaFoldDB" id="A0ABD3WEA2"/>
<comment type="subcellular location">
    <subcellularLocation>
        <location evidence="1">Membrane</location>
    </subcellularLocation>
</comment>
<evidence type="ECO:0008006" key="10">
    <source>
        <dbReference type="Google" id="ProtNLM"/>
    </source>
</evidence>
<evidence type="ECO:0000256" key="1">
    <source>
        <dbReference type="ARBA" id="ARBA00004370"/>
    </source>
</evidence>
<dbReference type="Proteomes" id="UP001634394">
    <property type="component" value="Unassembled WGS sequence"/>
</dbReference>
<evidence type="ECO:0000256" key="2">
    <source>
        <dbReference type="ARBA" id="ARBA00010131"/>
    </source>
</evidence>
<dbReference type="InterPro" id="IPR029454">
    <property type="entry name" value="ODR-4-like"/>
</dbReference>
<feature type="region of interest" description="Disordered" evidence="6">
    <location>
        <begin position="241"/>
        <end position="260"/>
    </location>
</feature>
<dbReference type="Pfam" id="PF14778">
    <property type="entry name" value="ODR4-like"/>
    <property type="match status" value="1"/>
</dbReference>
<feature type="region of interest" description="Disordered" evidence="6">
    <location>
        <begin position="403"/>
        <end position="429"/>
    </location>
</feature>
<keyword evidence="5 7" id="KW-0472">Membrane</keyword>
<dbReference type="PANTHER" id="PTHR33966">
    <property type="entry name" value="PROTEIN ODR-4 HOMOLOG"/>
    <property type="match status" value="1"/>
</dbReference>
<gene>
    <name evidence="8" type="ORF">ACJMK2_040180</name>
</gene>
<evidence type="ECO:0000313" key="9">
    <source>
        <dbReference type="Proteomes" id="UP001634394"/>
    </source>
</evidence>
<comment type="similarity">
    <text evidence="2">Belongs to the ODR-4 family.</text>
</comment>
<comment type="caution">
    <text evidence="8">The sequence shown here is derived from an EMBL/GenBank/DDBJ whole genome shotgun (WGS) entry which is preliminary data.</text>
</comment>
<feature type="region of interest" description="Disordered" evidence="6">
    <location>
        <begin position="48"/>
        <end position="79"/>
    </location>
</feature>
<sequence length="463" mass="52122">MGRTVLADDRIQTYVGQLLQKGSWHLGLIIGQLTSQKDYAVHLVRTPEPVEDKASEDNENVEDETTVKPRRRSLSRPESLDALNEQWPATHAKQVNRMLPGGLDVIGIFALAPPAMMQSSQTKLRQIMFAIEKTQKRSMYDDWMDQASSERILLQICSTTRKLTCRSLDVTDPKSTFRPAEWKYQSTPERWIRLQSQVVMDFTVNVPQKLQNSSLIKQIQTGLQPYCERITRGMVTFNGELRGGNENLDQSADSKKGKGKETLTQQTFAMELMLPVCRVKQTTDKSVPQDHAGKVILRGTLNSHAFVTMKATIVEAERAFKNDVVRSLVSRCELLCEDLDVVEGDDAIELYDTPIRVFGKLPDTNVEFCDYMFQDEKIQEVMDRIKELLDVAVTEDDIDVTSERVATKEDWSGGCKEGDEEEEEEDKNASGLGKDLKYYFAAGLGLLAATVAAGLTYVFAKNS</sequence>
<evidence type="ECO:0000256" key="6">
    <source>
        <dbReference type="SAM" id="MobiDB-lite"/>
    </source>
</evidence>
<dbReference type="GO" id="GO:0016020">
    <property type="term" value="C:membrane"/>
    <property type="evidence" value="ECO:0007669"/>
    <property type="project" value="UniProtKB-SubCell"/>
</dbReference>
<keyword evidence="9" id="KW-1185">Reference proteome</keyword>
<name>A0ABD3WEA2_SINWO</name>
<evidence type="ECO:0000313" key="8">
    <source>
        <dbReference type="EMBL" id="KAL3872244.1"/>
    </source>
</evidence>
<dbReference type="EMBL" id="JBJQND010000007">
    <property type="protein sequence ID" value="KAL3872244.1"/>
    <property type="molecule type" value="Genomic_DNA"/>
</dbReference>
<evidence type="ECO:0000256" key="3">
    <source>
        <dbReference type="ARBA" id="ARBA00022692"/>
    </source>
</evidence>
<protein>
    <recommendedName>
        <fullName evidence="10">Protein odr-4 homolog</fullName>
    </recommendedName>
</protein>
<evidence type="ECO:0000256" key="7">
    <source>
        <dbReference type="SAM" id="Phobius"/>
    </source>
</evidence>
<accession>A0ABD3WEA2</accession>
<proteinExistence type="inferred from homology"/>
<evidence type="ECO:0000256" key="4">
    <source>
        <dbReference type="ARBA" id="ARBA00022989"/>
    </source>
</evidence>
<feature type="transmembrane region" description="Helical" evidence="7">
    <location>
        <begin position="438"/>
        <end position="460"/>
    </location>
</feature>
<reference evidence="8 9" key="1">
    <citation type="submission" date="2024-11" db="EMBL/GenBank/DDBJ databases">
        <title>Chromosome-level genome assembly of the freshwater bivalve Anodonta woodiana.</title>
        <authorList>
            <person name="Chen X."/>
        </authorList>
    </citation>
    <scope>NUCLEOTIDE SEQUENCE [LARGE SCALE GENOMIC DNA]</scope>
    <source>
        <strain evidence="8">MN2024</strain>
        <tissue evidence="8">Gills</tissue>
    </source>
</reference>
<organism evidence="8 9">
    <name type="scientific">Sinanodonta woodiana</name>
    <name type="common">Chinese pond mussel</name>
    <name type="synonym">Anodonta woodiana</name>
    <dbReference type="NCBI Taxonomy" id="1069815"/>
    <lineage>
        <taxon>Eukaryota</taxon>
        <taxon>Metazoa</taxon>
        <taxon>Spiralia</taxon>
        <taxon>Lophotrochozoa</taxon>
        <taxon>Mollusca</taxon>
        <taxon>Bivalvia</taxon>
        <taxon>Autobranchia</taxon>
        <taxon>Heteroconchia</taxon>
        <taxon>Palaeoheterodonta</taxon>
        <taxon>Unionida</taxon>
        <taxon>Unionoidea</taxon>
        <taxon>Unionidae</taxon>
        <taxon>Unioninae</taxon>
        <taxon>Sinanodonta</taxon>
    </lineage>
</organism>
<evidence type="ECO:0000256" key="5">
    <source>
        <dbReference type="ARBA" id="ARBA00023136"/>
    </source>
</evidence>
<keyword evidence="3 7" id="KW-0812">Transmembrane</keyword>
<dbReference type="PANTHER" id="PTHR33966:SF1">
    <property type="entry name" value="PROTEIN ODR-4 HOMOLOG"/>
    <property type="match status" value="1"/>
</dbReference>